<comment type="caution">
    <text evidence="1">The sequence shown here is derived from an EMBL/GenBank/DDBJ whole genome shotgun (WGS) entry which is preliminary data.</text>
</comment>
<gene>
    <name evidence="1" type="ORF">US68_C0005G0028</name>
</gene>
<organism evidence="1 2">
    <name type="scientific">Candidatus Shapirobacteria bacterium GW2011_GWE1_38_10</name>
    <dbReference type="NCBI Taxonomy" id="1618488"/>
    <lineage>
        <taxon>Bacteria</taxon>
        <taxon>Candidatus Shapironibacteriota</taxon>
    </lineage>
</organism>
<evidence type="ECO:0000313" key="1">
    <source>
        <dbReference type="EMBL" id="KKQ50461.1"/>
    </source>
</evidence>
<dbReference type="Gene3D" id="3.60.15.10">
    <property type="entry name" value="Ribonuclease Z/Hydroxyacylglutathione hydrolase-like"/>
    <property type="match status" value="1"/>
</dbReference>
<name>A0A0G0LCT8_9BACT</name>
<proteinExistence type="predicted"/>
<dbReference type="InterPro" id="IPR036866">
    <property type="entry name" value="RibonucZ/Hydroxyglut_hydro"/>
</dbReference>
<sequence>MEIKYFENGKIYLKGKKENVWINPGKEEFGGKNGEARVVIFTEKEKNFVKLGEENDKVIICGVGEYEIGGVEISGINAMYALTMDGIKIVIVGKIEGEITEKKKEKLEEADVLLIGMGATAVDIAKKSAANYIVPIEFDDEEKELKTFMDAFDSENLEAIDSLKVDKENLPEGVEVVLLKTK</sequence>
<dbReference type="EMBL" id="LBTX01000005">
    <property type="protein sequence ID" value="KKQ50461.1"/>
    <property type="molecule type" value="Genomic_DNA"/>
</dbReference>
<protein>
    <recommendedName>
        <fullName evidence="3">Zn-dependent hydrolase of the beta-lactamase fold-like protein</fullName>
    </recommendedName>
</protein>
<dbReference type="AlphaFoldDB" id="A0A0G0LCT8"/>
<dbReference type="Pfam" id="PF13483">
    <property type="entry name" value="Lactamase_B_3"/>
    <property type="match status" value="1"/>
</dbReference>
<evidence type="ECO:0008006" key="3">
    <source>
        <dbReference type="Google" id="ProtNLM"/>
    </source>
</evidence>
<reference evidence="1 2" key="1">
    <citation type="journal article" date="2015" name="Nature">
        <title>rRNA introns, odd ribosomes, and small enigmatic genomes across a large radiation of phyla.</title>
        <authorList>
            <person name="Brown C.T."/>
            <person name="Hug L.A."/>
            <person name="Thomas B.C."/>
            <person name="Sharon I."/>
            <person name="Castelle C.J."/>
            <person name="Singh A."/>
            <person name="Wilkins M.J."/>
            <person name="Williams K.H."/>
            <person name="Banfield J.F."/>
        </authorList>
    </citation>
    <scope>NUCLEOTIDE SEQUENCE [LARGE SCALE GENOMIC DNA]</scope>
</reference>
<dbReference type="Proteomes" id="UP000034231">
    <property type="component" value="Unassembled WGS sequence"/>
</dbReference>
<evidence type="ECO:0000313" key="2">
    <source>
        <dbReference type="Proteomes" id="UP000034231"/>
    </source>
</evidence>
<accession>A0A0G0LCT8</accession>